<accession>A0A106BX80</accession>
<organism evidence="2">
    <name type="scientific">Shewanella frigidimarina</name>
    <dbReference type="NCBI Taxonomy" id="56812"/>
    <lineage>
        <taxon>Bacteria</taxon>
        <taxon>Pseudomonadati</taxon>
        <taxon>Pseudomonadota</taxon>
        <taxon>Gammaproteobacteria</taxon>
        <taxon>Alteromonadales</taxon>
        <taxon>Shewanellaceae</taxon>
        <taxon>Shewanella</taxon>
    </lineage>
</organism>
<dbReference type="RefSeq" id="WP_059747218.1">
    <property type="nucleotide sequence ID" value="NZ_LRDC01000051.1"/>
</dbReference>
<keyword evidence="1" id="KW-0732">Signal</keyword>
<reference evidence="2 3" key="1">
    <citation type="submission" date="2016-01" db="EMBL/GenBank/DDBJ databases">
        <title>Draft genome of the antarctic isolate Shewanella frigidimarina Ag06-30.</title>
        <authorList>
            <person name="Parmeciano Di Noto G."/>
            <person name="Vazquez S."/>
            <person name="Mac Cormack W."/>
            <person name="Iriarte A."/>
            <person name="Quiroga C."/>
        </authorList>
    </citation>
    <scope>NUCLEOTIDE SEQUENCE [LARGE SCALE GENOMIC DNA]</scope>
    <source>
        <strain evidence="2 3">Ag06-30</strain>
    </source>
</reference>
<comment type="caution">
    <text evidence="2">The sequence shown here is derived from an EMBL/GenBank/DDBJ whole genome shotgun (WGS) entry which is preliminary data.</text>
</comment>
<protein>
    <submittedName>
        <fullName evidence="2">Uncharacterized protein</fullName>
    </submittedName>
</protein>
<sequence>MDLFKLVVAVGLCAASYSVNAEVTPEEKLWVEQALSEINSNTDDANVLWQYSQQTVMPDMTRIEQFNGSLSETERWILVSENGRAPDNERLKEYRQDQQDLNENKDEDSHELAFADLIDVSTLAFVGEDDVSVAFTFVPNIDELDNDALTGVLYLDKTSKQLRKVSITNIDELNPAFSVTLTKFELELGFDVFDRLVMPASTSTVISGTAAIFKSLDSIQTVTYRDYKMLDKPKT</sequence>
<feature type="chain" id="PRO_5007125820" evidence="1">
    <location>
        <begin position="22"/>
        <end position="235"/>
    </location>
</feature>
<name>A0A106BX80_SHEFR</name>
<evidence type="ECO:0000313" key="2">
    <source>
        <dbReference type="EMBL" id="KVX00299.1"/>
    </source>
</evidence>
<feature type="signal peptide" evidence="1">
    <location>
        <begin position="1"/>
        <end position="21"/>
    </location>
</feature>
<dbReference type="Proteomes" id="UP000055702">
    <property type="component" value="Unassembled WGS sequence"/>
</dbReference>
<proteinExistence type="predicted"/>
<gene>
    <name evidence="2" type="ORF">AWJ07_07970</name>
</gene>
<dbReference type="AlphaFoldDB" id="A0A106BX80"/>
<evidence type="ECO:0000313" key="3">
    <source>
        <dbReference type="Proteomes" id="UP000055702"/>
    </source>
</evidence>
<evidence type="ECO:0000256" key="1">
    <source>
        <dbReference type="SAM" id="SignalP"/>
    </source>
</evidence>
<dbReference type="EMBL" id="LRDC01000051">
    <property type="protein sequence ID" value="KVX00299.1"/>
    <property type="molecule type" value="Genomic_DNA"/>
</dbReference>